<proteinExistence type="predicted"/>
<reference evidence="1 2" key="1">
    <citation type="submission" date="2023-01" db="EMBL/GenBank/DDBJ databases">
        <title>Vibrio sp. KJ40-1 sp.nov, isolated from marine algae.</title>
        <authorList>
            <person name="Butt M."/>
            <person name="Kim J.M.J."/>
            <person name="Jeon C.O.C."/>
        </authorList>
    </citation>
    <scope>NUCLEOTIDE SEQUENCE [LARGE SCALE GENOMIC DNA]</scope>
    <source>
        <strain evidence="1 2">KJ40-1</strain>
    </source>
</reference>
<comment type="caution">
    <text evidence="1">The sequence shown here is derived from an EMBL/GenBank/DDBJ whole genome shotgun (WGS) entry which is preliminary data.</text>
</comment>
<evidence type="ECO:0008006" key="3">
    <source>
        <dbReference type="Google" id="ProtNLM"/>
    </source>
</evidence>
<accession>A0ABT4YNY9</accession>
<dbReference type="PROSITE" id="PS51257">
    <property type="entry name" value="PROKAR_LIPOPROTEIN"/>
    <property type="match status" value="1"/>
</dbReference>
<keyword evidence="2" id="KW-1185">Reference proteome</keyword>
<protein>
    <recommendedName>
        <fullName evidence="3">Lipoprotein</fullName>
    </recommendedName>
</protein>
<dbReference type="Proteomes" id="UP001210678">
    <property type="component" value="Unassembled WGS sequence"/>
</dbReference>
<dbReference type="RefSeq" id="WP_272133724.1">
    <property type="nucleotide sequence ID" value="NZ_JAQLOI010000001.1"/>
</dbReference>
<organism evidence="1 2">
    <name type="scientific">Vibrio algarum</name>
    <dbReference type="NCBI Taxonomy" id="3020714"/>
    <lineage>
        <taxon>Bacteria</taxon>
        <taxon>Pseudomonadati</taxon>
        <taxon>Pseudomonadota</taxon>
        <taxon>Gammaproteobacteria</taxon>
        <taxon>Vibrionales</taxon>
        <taxon>Vibrionaceae</taxon>
        <taxon>Vibrio</taxon>
    </lineage>
</organism>
<evidence type="ECO:0000313" key="1">
    <source>
        <dbReference type="EMBL" id="MDB1123267.1"/>
    </source>
</evidence>
<sequence length="131" mass="14932">MKFLKIFVSLIFVLVLAGCGRVQPIMDVENTPVAYDLQKKQVKMAIIDSAVSRGWVVKKAESNEVELEFMARTHKATIRVPYSEKFFSILYVSSENLKADAKGNIHRNYNRWVNNLNVDIQKKISVIANSN</sequence>
<gene>
    <name evidence="1" type="ORF">PGX00_06170</name>
</gene>
<dbReference type="EMBL" id="JAQLOI010000001">
    <property type="protein sequence ID" value="MDB1123267.1"/>
    <property type="molecule type" value="Genomic_DNA"/>
</dbReference>
<name>A0ABT4YNY9_9VIBR</name>
<evidence type="ECO:0000313" key="2">
    <source>
        <dbReference type="Proteomes" id="UP001210678"/>
    </source>
</evidence>